<dbReference type="InterPro" id="IPR000742">
    <property type="entry name" value="EGF"/>
</dbReference>
<comment type="caution">
    <text evidence="8">The sequence shown here is derived from an EMBL/GenBank/DDBJ whole genome shotgun (WGS) entry which is preliminary data.</text>
</comment>
<dbReference type="InterPro" id="IPR018097">
    <property type="entry name" value="EGF_Ca-bd_CS"/>
</dbReference>
<dbReference type="AlphaFoldDB" id="A0AAU9WSI2"/>
<evidence type="ECO:0000256" key="3">
    <source>
        <dbReference type="ARBA" id="ARBA00022737"/>
    </source>
</evidence>
<evidence type="ECO:0000256" key="4">
    <source>
        <dbReference type="ARBA" id="ARBA00023157"/>
    </source>
</evidence>
<organism evidence="8 9">
    <name type="scientific">Pocillopora meandrina</name>
    <dbReference type="NCBI Taxonomy" id="46732"/>
    <lineage>
        <taxon>Eukaryota</taxon>
        <taxon>Metazoa</taxon>
        <taxon>Cnidaria</taxon>
        <taxon>Anthozoa</taxon>
        <taxon>Hexacorallia</taxon>
        <taxon>Scleractinia</taxon>
        <taxon>Astrocoeniina</taxon>
        <taxon>Pocilloporidae</taxon>
        <taxon>Pocillopora</taxon>
    </lineage>
</organism>
<dbReference type="InterPro" id="IPR001881">
    <property type="entry name" value="EGF-like_Ca-bd_dom"/>
</dbReference>
<dbReference type="PROSITE" id="PS01187">
    <property type="entry name" value="EGF_CA"/>
    <property type="match status" value="1"/>
</dbReference>
<dbReference type="PROSITE" id="PS01186">
    <property type="entry name" value="EGF_2"/>
    <property type="match status" value="1"/>
</dbReference>
<feature type="domain" description="EGF-like" evidence="7">
    <location>
        <begin position="240"/>
        <end position="280"/>
    </location>
</feature>
<evidence type="ECO:0000256" key="5">
    <source>
        <dbReference type="PROSITE-ProRule" id="PRU00076"/>
    </source>
</evidence>
<keyword evidence="3" id="KW-0677">Repeat</keyword>
<keyword evidence="1 5" id="KW-0245">EGF-like domain</keyword>
<feature type="signal peptide" evidence="6">
    <location>
        <begin position="1"/>
        <end position="22"/>
    </location>
</feature>
<feature type="domain" description="EGF-like" evidence="7">
    <location>
        <begin position="106"/>
        <end position="146"/>
    </location>
</feature>
<evidence type="ECO:0000256" key="1">
    <source>
        <dbReference type="ARBA" id="ARBA00022536"/>
    </source>
</evidence>
<dbReference type="Pfam" id="PF07645">
    <property type="entry name" value="EGF_CA"/>
    <property type="match status" value="1"/>
</dbReference>
<keyword evidence="4 5" id="KW-1015">Disulfide bond</keyword>
<accession>A0AAU9WSI2</accession>
<dbReference type="SMART" id="SM00179">
    <property type="entry name" value="EGF_CA"/>
    <property type="match status" value="1"/>
</dbReference>
<keyword evidence="2 6" id="KW-0732">Signal</keyword>
<evidence type="ECO:0000256" key="2">
    <source>
        <dbReference type="ARBA" id="ARBA00022729"/>
    </source>
</evidence>
<dbReference type="InterPro" id="IPR049883">
    <property type="entry name" value="NOTCH1_EGF-like"/>
</dbReference>
<feature type="disulfide bond" evidence="5">
    <location>
        <begin position="115"/>
        <end position="132"/>
    </location>
</feature>
<evidence type="ECO:0000256" key="6">
    <source>
        <dbReference type="SAM" id="SignalP"/>
    </source>
</evidence>
<name>A0AAU9WSI2_9CNID</name>
<dbReference type="PROSITE" id="PS50026">
    <property type="entry name" value="EGF_3"/>
    <property type="match status" value="2"/>
</dbReference>
<dbReference type="PROSITE" id="PS00010">
    <property type="entry name" value="ASX_HYDROXYL"/>
    <property type="match status" value="1"/>
</dbReference>
<dbReference type="PANTHER" id="PTHR24039">
    <property type="entry name" value="FIBRILLIN-RELATED"/>
    <property type="match status" value="1"/>
</dbReference>
<dbReference type="GO" id="GO:0005509">
    <property type="term" value="F:calcium ion binding"/>
    <property type="evidence" value="ECO:0007669"/>
    <property type="project" value="InterPro"/>
</dbReference>
<dbReference type="InterPro" id="IPR000152">
    <property type="entry name" value="EGF-type_Asp/Asn_hydroxyl_site"/>
</dbReference>
<evidence type="ECO:0000313" key="9">
    <source>
        <dbReference type="Proteomes" id="UP001159428"/>
    </source>
</evidence>
<dbReference type="FunFam" id="2.10.25.10:FF:000038">
    <property type="entry name" value="Fibrillin 2"/>
    <property type="match status" value="1"/>
</dbReference>
<dbReference type="Proteomes" id="UP001159428">
    <property type="component" value="Unassembled WGS sequence"/>
</dbReference>
<gene>
    <name evidence="8" type="ORF">PMEA_00011231</name>
</gene>
<dbReference type="PANTHER" id="PTHR24039:SF58">
    <property type="entry name" value="EGF-LIKE DOMAIN-CONTAINING PROTEIN"/>
    <property type="match status" value="1"/>
</dbReference>
<dbReference type="Gene3D" id="2.10.25.10">
    <property type="entry name" value="Laminin"/>
    <property type="match status" value="2"/>
</dbReference>
<dbReference type="CDD" id="cd00054">
    <property type="entry name" value="EGF_CA"/>
    <property type="match status" value="1"/>
</dbReference>
<proteinExistence type="predicted"/>
<keyword evidence="9" id="KW-1185">Reference proteome</keyword>
<sequence length="378" mass="42582">MLSVLYYFVLIVLASLIPERQGNFRNLKFTSFPKPGYRLENHTVRTIEVFDEDLCRLQCYLEPNCVSYNFHKLRQASGTHKCDLNNATIEHDGELVKSESYIYRGAENACASNPCRNNATCQAGFTHRDYQCLCAFGSGFEGHDCDRGEESYKFFCIENTCGQSTSNTHNVCGNGTNCKGNLLSSSELIALKSNVSSVSPSSEEMEELWVVCLFICGIWSYAIDGNMVPYKRCFFFNSQDLDECADGTHNCDVNAECNNTRGSYNCKCKDGFRGNGTKCTGNCLLKLVLECNVPNFCTVFYRQQAQQNEPISIRDVIQWVIKNKLTMQLGEFTSFRGVTSKSDSIFAGESRFYDHNQSQCEDTVMKITISAEFTGILF</sequence>
<dbReference type="SMART" id="SM00181">
    <property type="entry name" value="EGF"/>
    <property type="match status" value="2"/>
</dbReference>
<protein>
    <recommendedName>
        <fullName evidence="7">EGF-like domain-containing protein</fullName>
    </recommendedName>
</protein>
<dbReference type="EMBL" id="CALNXJ010000020">
    <property type="protein sequence ID" value="CAH3124381.1"/>
    <property type="molecule type" value="Genomic_DNA"/>
</dbReference>
<evidence type="ECO:0000313" key="8">
    <source>
        <dbReference type="EMBL" id="CAH3124381.1"/>
    </source>
</evidence>
<reference evidence="8 9" key="1">
    <citation type="submission" date="2022-05" db="EMBL/GenBank/DDBJ databases">
        <authorList>
            <consortium name="Genoscope - CEA"/>
            <person name="William W."/>
        </authorList>
    </citation>
    <scope>NUCLEOTIDE SEQUENCE [LARGE SCALE GENOMIC DNA]</scope>
</reference>
<dbReference type="InterPro" id="IPR003609">
    <property type="entry name" value="Pan_app"/>
</dbReference>
<evidence type="ECO:0000259" key="7">
    <source>
        <dbReference type="PROSITE" id="PS50026"/>
    </source>
</evidence>
<comment type="caution">
    <text evidence="5">Lacks conserved residue(s) required for the propagation of feature annotation.</text>
</comment>
<dbReference type="Pfam" id="PF00024">
    <property type="entry name" value="PAN_1"/>
    <property type="match status" value="1"/>
</dbReference>
<feature type="chain" id="PRO_5044009740" description="EGF-like domain-containing protein" evidence="6">
    <location>
        <begin position="23"/>
        <end position="378"/>
    </location>
</feature>
<dbReference type="SUPFAM" id="SSF57196">
    <property type="entry name" value="EGF/Laminin"/>
    <property type="match status" value="2"/>
</dbReference>